<feature type="compositionally biased region" description="Acidic residues" evidence="4">
    <location>
        <begin position="133"/>
        <end position="157"/>
    </location>
</feature>
<feature type="region of interest" description="Disordered" evidence="4">
    <location>
        <begin position="133"/>
        <end position="158"/>
    </location>
</feature>
<comment type="similarity">
    <text evidence="2">Belongs to the NOC2 family.</text>
</comment>
<dbReference type="PANTHER" id="PTHR12687">
    <property type="entry name" value="NUCLEOLAR COMPLEX 2 AND RAD4-RELATED"/>
    <property type="match status" value="1"/>
</dbReference>
<evidence type="ECO:0000313" key="5">
    <source>
        <dbReference type="Proteomes" id="UP000515146"/>
    </source>
</evidence>
<dbReference type="GO" id="GO:0003714">
    <property type="term" value="F:transcription corepressor activity"/>
    <property type="evidence" value="ECO:0007669"/>
    <property type="project" value="TreeGrafter"/>
</dbReference>
<evidence type="ECO:0000256" key="1">
    <source>
        <dbReference type="ARBA" id="ARBA00004123"/>
    </source>
</evidence>
<feature type="region of interest" description="Disordered" evidence="4">
    <location>
        <begin position="1"/>
        <end position="103"/>
    </location>
</feature>
<dbReference type="FunCoup" id="A0A6P6XLX5">
    <property type="interactions" value="1093"/>
</dbReference>
<organism evidence="5 6">
    <name type="scientific">Dermatophagoides pteronyssinus</name>
    <name type="common">European house dust mite</name>
    <dbReference type="NCBI Taxonomy" id="6956"/>
    <lineage>
        <taxon>Eukaryota</taxon>
        <taxon>Metazoa</taxon>
        <taxon>Ecdysozoa</taxon>
        <taxon>Arthropoda</taxon>
        <taxon>Chelicerata</taxon>
        <taxon>Arachnida</taxon>
        <taxon>Acari</taxon>
        <taxon>Acariformes</taxon>
        <taxon>Sarcoptiformes</taxon>
        <taxon>Astigmata</taxon>
        <taxon>Psoroptidia</taxon>
        <taxon>Analgoidea</taxon>
        <taxon>Pyroglyphidae</taxon>
        <taxon>Dermatophagoidinae</taxon>
        <taxon>Dermatophagoides</taxon>
    </lineage>
</organism>
<dbReference type="AlphaFoldDB" id="A0A6P6XLX5"/>
<proteinExistence type="inferred from homology"/>
<feature type="compositionally biased region" description="Basic residues" evidence="4">
    <location>
        <begin position="824"/>
        <end position="840"/>
    </location>
</feature>
<dbReference type="GO" id="GO:0030691">
    <property type="term" value="C:Noc2p-Noc3p complex"/>
    <property type="evidence" value="ECO:0007669"/>
    <property type="project" value="TreeGrafter"/>
</dbReference>
<name>A0A6P6XLX5_DERPT</name>
<keyword evidence="5" id="KW-1185">Reference proteome</keyword>
<feature type="region of interest" description="Disordered" evidence="4">
    <location>
        <begin position="794"/>
        <end position="860"/>
    </location>
</feature>
<dbReference type="CTD" id="35386"/>
<dbReference type="Proteomes" id="UP000515146">
    <property type="component" value="Unplaced"/>
</dbReference>
<accession>A0A6P6XLX5</accession>
<feature type="compositionally biased region" description="Acidic residues" evidence="4">
    <location>
        <begin position="85"/>
        <end position="96"/>
    </location>
</feature>
<protein>
    <submittedName>
        <fullName evidence="6">Nucleolar complex protein 2 homolog</fullName>
    </submittedName>
</protein>
<gene>
    <name evidence="6" type="primary">LOC113788511</name>
</gene>
<dbReference type="GO" id="GO:0042393">
    <property type="term" value="F:histone binding"/>
    <property type="evidence" value="ECO:0007669"/>
    <property type="project" value="TreeGrafter"/>
</dbReference>
<dbReference type="InParanoid" id="A0A6P6XLX5"/>
<dbReference type="PANTHER" id="PTHR12687:SF4">
    <property type="entry name" value="NUCLEOLAR COMPLEX PROTEIN 2 HOMOLOG"/>
    <property type="match status" value="1"/>
</dbReference>
<dbReference type="KEGG" id="dpte:113788511"/>
<dbReference type="GO" id="GO:0030690">
    <property type="term" value="C:Noc1p-Noc2p complex"/>
    <property type="evidence" value="ECO:0007669"/>
    <property type="project" value="TreeGrafter"/>
</dbReference>
<evidence type="ECO:0000256" key="3">
    <source>
        <dbReference type="ARBA" id="ARBA00023242"/>
    </source>
</evidence>
<feature type="region of interest" description="Disordered" evidence="4">
    <location>
        <begin position="730"/>
        <end position="782"/>
    </location>
</feature>
<dbReference type="RefSeq" id="XP_027193768.1">
    <property type="nucleotide sequence ID" value="XM_027337967.1"/>
</dbReference>
<evidence type="ECO:0000256" key="4">
    <source>
        <dbReference type="SAM" id="MobiDB-lite"/>
    </source>
</evidence>
<feature type="compositionally biased region" description="Acidic residues" evidence="4">
    <location>
        <begin position="39"/>
        <end position="62"/>
    </location>
</feature>
<evidence type="ECO:0000313" key="6">
    <source>
        <dbReference type="RefSeq" id="XP_027193768.1"/>
    </source>
</evidence>
<feature type="compositionally biased region" description="Acidic residues" evidence="4">
    <location>
        <begin position="732"/>
        <end position="781"/>
    </location>
</feature>
<dbReference type="GO" id="GO:0000122">
    <property type="term" value="P:negative regulation of transcription by RNA polymerase II"/>
    <property type="evidence" value="ECO:0007669"/>
    <property type="project" value="TreeGrafter"/>
</dbReference>
<dbReference type="GO" id="GO:0005730">
    <property type="term" value="C:nucleolus"/>
    <property type="evidence" value="ECO:0007669"/>
    <property type="project" value="TreeGrafter"/>
</dbReference>
<comment type="subcellular location">
    <subcellularLocation>
        <location evidence="1">Nucleus</location>
    </subcellularLocation>
</comment>
<keyword evidence="3" id="KW-0539">Nucleus</keyword>
<dbReference type="OrthoDB" id="10266662at2759"/>
<reference evidence="6" key="1">
    <citation type="submission" date="2025-08" db="UniProtKB">
        <authorList>
            <consortium name="RefSeq"/>
        </authorList>
    </citation>
    <scope>IDENTIFICATION</scope>
    <source>
        <strain evidence="6">Airmid</strain>
    </source>
</reference>
<feature type="compositionally biased region" description="Basic residues" evidence="4">
    <location>
        <begin position="7"/>
        <end position="26"/>
    </location>
</feature>
<dbReference type="Pfam" id="PF03715">
    <property type="entry name" value="Noc2"/>
    <property type="match status" value="1"/>
</dbReference>
<dbReference type="GO" id="GO:0042273">
    <property type="term" value="P:ribosomal large subunit biogenesis"/>
    <property type="evidence" value="ECO:0007669"/>
    <property type="project" value="TreeGrafter"/>
</dbReference>
<dbReference type="InterPro" id="IPR005343">
    <property type="entry name" value="Noc2"/>
</dbReference>
<dbReference type="OMA" id="GCLRYYL"/>
<evidence type="ECO:0000256" key="2">
    <source>
        <dbReference type="ARBA" id="ARBA00005907"/>
    </source>
</evidence>
<dbReference type="GO" id="GO:0005654">
    <property type="term" value="C:nucleoplasm"/>
    <property type="evidence" value="ECO:0007669"/>
    <property type="project" value="TreeGrafter"/>
</dbReference>
<sequence>MAIKMKTGSKKFKLQKNKIKKKRSKSVKISQSKKLENKDIDEEWDENNDIDDDDDDDLDLEEVSNPKKWKSNSKPVSNDDHDSESSEAQESDDESIMDATMHKKTLESLKEKDPEFYEYLQKHDKQLLDFNDDEELPLDDDGENLDQSDDEDSEESETLNITIDNVKEWKQILQNPTTKTKCLNAIKSSIKAFRKSVQQTQDSSDQMLMKPMSVMNPSLFNMIINTCLVDLLPAISHYLGLKVSPDSQNEDDKIRCQLFDPRRSRNWKRIISSMKMYLTDILKMMTSLSIEARLSFERHILELIPYYQVFPHLIKRIIRHSIQEWHSSQEERSRVLAFLILYRTIRVIQTNENHMTNSERETFINQILRQLYMTYAVTSKTTNEITLTKIQFMRNSLVELYRLEPSIAYQQCFIFMRQLTINLRKSVMVKEKDALKRVHNWQFIHSLNLWSQLIGTSLKHNDLFDQLLTPVTNISLETLRLFSAFKYVTYRLQIIELLVKLSSESGYFIPILRTFLEIIVQLAKNKREIILKNKMKTKTKKKEIKPIGIGKKKESKNLIKIINLNVTLKTTKEQILEMDFIQKLIDKIYELLLYYLKSISHRISFPEIILIFHQECRKQIKSIPYVRGQTMMKQLMDKCDKNAQFIIENRKKQNLYYGKLKDLIDQQKIESFENEIRNQKTPLIEFYEQWRHLKSKQSSTKTSGDDGPLELAENELITPDLREFDIGQDIEHNDDENVDDEELNESELDELDMNNDDDNNDDDDEESIEEFGEDDEVELTEEQMKKIQAKIEKVERKLSNNKSSIIEEDDDSNDAKHKIDNNGSKKRKRKRSKKNRKKVRGLNPNLQLEGAFDLSSDDDE</sequence>